<dbReference type="InterPro" id="IPR039426">
    <property type="entry name" value="TonB-dep_rcpt-like"/>
</dbReference>
<sequence>MTVHRRCLFVILWSFLVAMPAISQEEETASDIPEITEYVETVVTSRKREEKVQKVPIAITTFSKKEIEDAGIDTVHDFVGLTSNMSIIDAQNPGNYTLTVRGITKVRNGDAPVAVMIDGVYQASPNALTRDLYDIERIEVLKGPQGALYGRNALGGVISIITREPTYEREGYVHANVGDGAQKGLSFGFSGPLSERAFYRVSGSYQDRDGWIDSATLEDEIDPRRDESLAAKLMFIPNDALDISINLSATDTEDGGPYYLSLADDLADTEPGDPFPNLVPLGEREVRDASIKMDYQSEAGTFTAVVAHSQLDEFFSADFDFSSVNILKAEETLEFDATSLELRFTSPDDRRFTWIAGAFYQDWERSVDTIISIDFDQDTNFDAQIPLLEDNDNNSSAGFAQFAYDVRDNFEVGVAFRYDRDEREQTNVSTGLVRSDTFDAFQSKLSLTWYPDDRTMAYFSAADGFRSGGFNAPGTAAFPDQYDEEITRTFELGFKLDRMDRRLVLNGAVFFTEFEDQQVFVFDVPAGQSGIFNIDESTIQGAELELRAKPAESLELLASVGLTDTEIDSLGHTSPFFDLIEGPVEGNKTPNAPEHSFNLALRHQFPVGENLSFVSRVDYERLGKLYWHVDNHDQRSAQNLLDARIGVRAESWSVTAFIENATDERYFEEFFANEFTGAATDIGYPSRPRSFGIEARKRF</sequence>
<evidence type="ECO:0000313" key="17">
    <source>
        <dbReference type="Proteomes" id="UP000663929"/>
    </source>
</evidence>
<evidence type="ECO:0000256" key="12">
    <source>
        <dbReference type="RuleBase" id="RU003357"/>
    </source>
</evidence>
<accession>A0A8A4TL20</accession>
<evidence type="ECO:0000259" key="15">
    <source>
        <dbReference type="Pfam" id="PF07715"/>
    </source>
</evidence>
<evidence type="ECO:0000256" key="5">
    <source>
        <dbReference type="ARBA" id="ARBA00022692"/>
    </source>
</evidence>
<organism evidence="16 17">
    <name type="scientific">Sulfidibacter corallicola</name>
    <dbReference type="NCBI Taxonomy" id="2818388"/>
    <lineage>
        <taxon>Bacteria</taxon>
        <taxon>Pseudomonadati</taxon>
        <taxon>Acidobacteriota</taxon>
        <taxon>Holophagae</taxon>
        <taxon>Acanthopleuribacterales</taxon>
        <taxon>Acanthopleuribacteraceae</taxon>
        <taxon>Sulfidibacter</taxon>
    </lineage>
</organism>
<comment type="similarity">
    <text evidence="11 12">Belongs to the TonB-dependent receptor family.</text>
</comment>
<feature type="domain" description="TonB-dependent receptor plug" evidence="15">
    <location>
        <begin position="52"/>
        <end position="157"/>
    </location>
</feature>
<dbReference type="Proteomes" id="UP000663929">
    <property type="component" value="Chromosome"/>
</dbReference>
<evidence type="ECO:0000256" key="1">
    <source>
        <dbReference type="ARBA" id="ARBA00004571"/>
    </source>
</evidence>
<evidence type="ECO:0000256" key="4">
    <source>
        <dbReference type="ARBA" id="ARBA00022496"/>
    </source>
</evidence>
<feature type="chain" id="PRO_5035253318" evidence="13">
    <location>
        <begin position="24"/>
        <end position="699"/>
    </location>
</feature>
<dbReference type="PANTHER" id="PTHR32552:SF81">
    <property type="entry name" value="TONB-DEPENDENT OUTER MEMBRANE RECEPTOR"/>
    <property type="match status" value="1"/>
</dbReference>
<keyword evidence="17" id="KW-1185">Reference proteome</keyword>
<proteinExistence type="inferred from homology"/>
<name>A0A8A4TL20_SULCO</name>
<dbReference type="InterPro" id="IPR000531">
    <property type="entry name" value="Beta-barrel_TonB"/>
</dbReference>
<dbReference type="InterPro" id="IPR012910">
    <property type="entry name" value="Plug_dom"/>
</dbReference>
<keyword evidence="16" id="KW-0675">Receptor</keyword>
<keyword evidence="13" id="KW-0732">Signal</keyword>
<evidence type="ECO:0000256" key="8">
    <source>
        <dbReference type="ARBA" id="ARBA00023077"/>
    </source>
</evidence>
<evidence type="ECO:0000256" key="3">
    <source>
        <dbReference type="ARBA" id="ARBA00022452"/>
    </source>
</evidence>
<dbReference type="KEGG" id="scor:J3U87_32210"/>
<dbReference type="AlphaFoldDB" id="A0A8A4TL20"/>
<evidence type="ECO:0000256" key="11">
    <source>
        <dbReference type="PROSITE-ProRule" id="PRU01360"/>
    </source>
</evidence>
<keyword evidence="2 11" id="KW-0813">Transport</keyword>
<evidence type="ECO:0000256" key="10">
    <source>
        <dbReference type="ARBA" id="ARBA00023237"/>
    </source>
</evidence>
<keyword evidence="9 11" id="KW-0472">Membrane</keyword>
<dbReference type="EMBL" id="CP071793">
    <property type="protein sequence ID" value="QTD50273.1"/>
    <property type="molecule type" value="Genomic_DNA"/>
</dbReference>
<keyword evidence="8 12" id="KW-0798">TonB box</keyword>
<evidence type="ECO:0000256" key="13">
    <source>
        <dbReference type="SAM" id="SignalP"/>
    </source>
</evidence>
<dbReference type="PANTHER" id="PTHR32552">
    <property type="entry name" value="FERRICHROME IRON RECEPTOR-RELATED"/>
    <property type="match status" value="1"/>
</dbReference>
<evidence type="ECO:0000256" key="7">
    <source>
        <dbReference type="ARBA" id="ARBA00023065"/>
    </source>
</evidence>
<keyword evidence="10 11" id="KW-0998">Cell outer membrane</keyword>
<dbReference type="CDD" id="cd01347">
    <property type="entry name" value="ligand_gated_channel"/>
    <property type="match status" value="1"/>
</dbReference>
<dbReference type="SUPFAM" id="SSF56935">
    <property type="entry name" value="Porins"/>
    <property type="match status" value="1"/>
</dbReference>
<dbReference type="Gene3D" id="2.40.170.20">
    <property type="entry name" value="TonB-dependent receptor, beta-barrel domain"/>
    <property type="match status" value="1"/>
</dbReference>
<comment type="subcellular location">
    <subcellularLocation>
        <location evidence="1 11">Cell outer membrane</location>
        <topology evidence="1 11">Multi-pass membrane protein</topology>
    </subcellularLocation>
</comment>
<keyword evidence="7" id="KW-0406">Ion transport</keyword>
<feature type="signal peptide" evidence="13">
    <location>
        <begin position="1"/>
        <end position="23"/>
    </location>
</feature>
<feature type="domain" description="TonB-dependent receptor-like beta-barrel" evidence="14">
    <location>
        <begin position="224"/>
        <end position="660"/>
    </location>
</feature>
<dbReference type="GO" id="GO:0009279">
    <property type="term" value="C:cell outer membrane"/>
    <property type="evidence" value="ECO:0007669"/>
    <property type="project" value="UniProtKB-SubCell"/>
</dbReference>
<evidence type="ECO:0000256" key="6">
    <source>
        <dbReference type="ARBA" id="ARBA00023004"/>
    </source>
</evidence>
<gene>
    <name evidence="16" type="ORF">J3U87_32210</name>
</gene>
<protein>
    <submittedName>
        <fullName evidence="16">TonB-dependent receptor</fullName>
    </submittedName>
</protein>
<dbReference type="RefSeq" id="WP_237379903.1">
    <property type="nucleotide sequence ID" value="NZ_CP071793.1"/>
</dbReference>
<evidence type="ECO:0000256" key="2">
    <source>
        <dbReference type="ARBA" id="ARBA00022448"/>
    </source>
</evidence>
<keyword evidence="4" id="KW-0410">Iron transport</keyword>
<keyword evidence="3 11" id="KW-1134">Transmembrane beta strand</keyword>
<evidence type="ECO:0000313" key="16">
    <source>
        <dbReference type="EMBL" id="QTD50273.1"/>
    </source>
</evidence>
<reference evidence="16" key="1">
    <citation type="submission" date="2021-03" db="EMBL/GenBank/DDBJ databases">
        <title>Acanthopleuribacteraceae sp. M133.</title>
        <authorList>
            <person name="Wang G."/>
        </authorList>
    </citation>
    <scope>NUCLEOTIDE SEQUENCE</scope>
    <source>
        <strain evidence="16">M133</strain>
    </source>
</reference>
<dbReference type="Pfam" id="PF00593">
    <property type="entry name" value="TonB_dep_Rec_b-barrel"/>
    <property type="match status" value="1"/>
</dbReference>
<keyword evidence="6" id="KW-0408">Iron</keyword>
<dbReference type="Pfam" id="PF07715">
    <property type="entry name" value="Plug"/>
    <property type="match status" value="1"/>
</dbReference>
<dbReference type="PROSITE" id="PS52016">
    <property type="entry name" value="TONB_DEPENDENT_REC_3"/>
    <property type="match status" value="1"/>
</dbReference>
<dbReference type="GO" id="GO:0006826">
    <property type="term" value="P:iron ion transport"/>
    <property type="evidence" value="ECO:0007669"/>
    <property type="project" value="UniProtKB-KW"/>
</dbReference>
<evidence type="ECO:0000256" key="9">
    <source>
        <dbReference type="ARBA" id="ARBA00023136"/>
    </source>
</evidence>
<dbReference type="InterPro" id="IPR036942">
    <property type="entry name" value="Beta-barrel_TonB_sf"/>
</dbReference>
<keyword evidence="5 11" id="KW-0812">Transmembrane</keyword>
<evidence type="ECO:0000259" key="14">
    <source>
        <dbReference type="Pfam" id="PF00593"/>
    </source>
</evidence>